<evidence type="ECO:0000256" key="3">
    <source>
        <dbReference type="ARBA" id="ARBA00022827"/>
    </source>
</evidence>
<sequence>MAKMTSIVGILMGVLTTATAASIPTGSSVAAAAALRSLGVSPPSGNVLIGNAGYTCSLLNRVFSKNETFTVTSPYYNVLIDEAWSENCRLNASCIVTPESAQEVSRLLQILSILRTKFAIRSGGHNTNPGFSSIGSDGVLIALEKLDRLSLSADRGTVTVGPGNRWESVYKYLQPYNLTALGGREAVVGVGGYILGDSGGLSTFYNTHGLAIDSVTRFQVVLPNGTIVDATPTEHADLYKGLKGGLNNFGIVTEYDLTTNPGVDIYYEIKTYTAANTPAVLAAYATYLLDADINSNVEIQVNPSYTLVFYGYLGHVSAPTDFDSFSDIPVASTIYPPTNGSLTELLLTIGSTGLTSEGVSYSGTFSFKVTGSTFLQDTYSTYLEAAASLPSGAVLSYVPQGVIPNLVTQGKSQNGGNLLGLEATPQIWANIFAQFPATLSQSEVAGAVDSLLANLISSAKSEDLFLPYIFVNDAGAKQKPLQSFGEKNIKYIDTVAKRYDPKRVMQKLQDQAYFVSEEL</sequence>
<evidence type="ECO:0000256" key="4">
    <source>
        <dbReference type="ARBA" id="ARBA00023002"/>
    </source>
</evidence>
<keyword evidence="2" id="KW-0285">Flavoprotein</keyword>
<keyword evidence="4" id="KW-0560">Oxidoreductase</keyword>
<name>B6H6T8_PENRW</name>
<dbReference type="PANTHER" id="PTHR42973">
    <property type="entry name" value="BINDING OXIDOREDUCTASE, PUTATIVE (AFU_ORTHOLOGUE AFUA_1G17690)-RELATED"/>
    <property type="match status" value="1"/>
</dbReference>
<evidence type="ECO:0000256" key="5">
    <source>
        <dbReference type="SAM" id="SignalP"/>
    </source>
</evidence>
<dbReference type="Gene3D" id="3.30.465.10">
    <property type="match status" value="1"/>
</dbReference>
<evidence type="ECO:0000256" key="2">
    <source>
        <dbReference type="ARBA" id="ARBA00022630"/>
    </source>
</evidence>
<comment type="similarity">
    <text evidence="1">Belongs to the oxygen-dependent FAD-linked oxidoreductase family.</text>
</comment>
<accession>B6H6T8</accession>
<dbReference type="eggNOG" id="ENOG502RZAG">
    <property type="taxonomic scope" value="Eukaryota"/>
</dbReference>
<evidence type="ECO:0000313" key="8">
    <source>
        <dbReference type="Proteomes" id="UP000000724"/>
    </source>
</evidence>
<dbReference type="InterPro" id="IPR016166">
    <property type="entry name" value="FAD-bd_PCMH"/>
</dbReference>
<dbReference type="OrthoDB" id="2151789at2759"/>
<dbReference type="PROSITE" id="PS51387">
    <property type="entry name" value="FAD_PCMH"/>
    <property type="match status" value="1"/>
</dbReference>
<dbReference type="GO" id="GO:0016491">
    <property type="term" value="F:oxidoreductase activity"/>
    <property type="evidence" value="ECO:0007669"/>
    <property type="project" value="UniProtKB-KW"/>
</dbReference>
<dbReference type="InterPro" id="IPR016169">
    <property type="entry name" value="FAD-bd_PCMH_sub2"/>
</dbReference>
<dbReference type="OMA" id="NIFAQFP"/>
<protein>
    <submittedName>
        <fullName evidence="7">Pc16g00310 protein</fullName>
    </submittedName>
</protein>
<keyword evidence="3" id="KW-0274">FAD</keyword>
<feature type="chain" id="PRO_5002845457" evidence="5">
    <location>
        <begin position="21"/>
        <end position="519"/>
    </location>
</feature>
<dbReference type="InterPro" id="IPR006094">
    <property type="entry name" value="Oxid_FAD_bind_N"/>
</dbReference>
<dbReference type="GO" id="GO:0071949">
    <property type="term" value="F:FAD binding"/>
    <property type="evidence" value="ECO:0007669"/>
    <property type="project" value="InterPro"/>
</dbReference>
<organism evidence="7 8">
    <name type="scientific">Penicillium rubens (strain ATCC 28089 / DSM 1075 / NRRL 1951 / Wisconsin 54-1255)</name>
    <name type="common">Penicillium chrysogenum</name>
    <dbReference type="NCBI Taxonomy" id="500485"/>
    <lineage>
        <taxon>Eukaryota</taxon>
        <taxon>Fungi</taxon>
        <taxon>Dikarya</taxon>
        <taxon>Ascomycota</taxon>
        <taxon>Pezizomycotina</taxon>
        <taxon>Eurotiomycetes</taxon>
        <taxon>Eurotiomycetidae</taxon>
        <taxon>Eurotiales</taxon>
        <taxon>Aspergillaceae</taxon>
        <taxon>Penicillium</taxon>
        <taxon>Penicillium chrysogenum species complex</taxon>
    </lineage>
</organism>
<gene>
    <name evidence="7" type="ORF">Pc16g00310</name>
    <name evidence="7" type="ORF">PCH_Pc16g00310</name>
</gene>
<dbReference type="InterPro" id="IPR036318">
    <property type="entry name" value="FAD-bd_PCMH-like_sf"/>
</dbReference>
<dbReference type="EMBL" id="AM920431">
    <property type="protein sequence ID" value="CAP92701.1"/>
    <property type="molecule type" value="Genomic_DNA"/>
</dbReference>
<dbReference type="VEuPathDB" id="FungiDB:PCH_Pc16g00310"/>
<dbReference type="PANTHER" id="PTHR42973:SF54">
    <property type="entry name" value="FAD-BINDING PCMH-TYPE DOMAIN-CONTAINING PROTEIN"/>
    <property type="match status" value="1"/>
</dbReference>
<dbReference type="AlphaFoldDB" id="B6H6T8"/>
<dbReference type="InterPro" id="IPR050416">
    <property type="entry name" value="FAD-linked_Oxidoreductase"/>
</dbReference>
<dbReference type="Pfam" id="PF01565">
    <property type="entry name" value="FAD_binding_4"/>
    <property type="match status" value="1"/>
</dbReference>
<keyword evidence="8" id="KW-1185">Reference proteome</keyword>
<dbReference type="BioCyc" id="PCHR:PC16G00310-MONOMER"/>
<dbReference type="SUPFAM" id="SSF56176">
    <property type="entry name" value="FAD-binding/transporter-associated domain-like"/>
    <property type="match status" value="1"/>
</dbReference>
<dbReference type="Proteomes" id="UP000000724">
    <property type="component" value="Contig Pc00c16"/>
</dbReference>
<evidence type="ECO:0000259" key="6">
    <source>
        <dbReference type="PROSITE" id="PS51387"/>
    </source>
</evidence>
<keyword evidence="5" id="KW-0732">Signal</keyword>
<feature type="domain" description="FAD-binding PCMH-type" evidence="6">
    <location>
        <begin position="88"/>
        <end position="262"/>
    </location>
</feature>
<proteinExistence type="inferred from homology"/>
<evidence type="ECO:0000313" key="7">
    <source>
        <dbReference type="EMBL" id="CAP92701.1"/>
    </source>
</evidence>
<reference evidence="7 8" key="1">
    <citation type="journal article" date="2008" name="Nat. Biotechnol.">
        <title>Genome sequencing and analysis of the filamentous fungus Penicillium chrysogenum.</title>
        <authorList>
            <person name="van den Berg M.A."/>
            <person name="Albang R."/>
            <person name="Albermann K."/>
            <person name="Badger J.H."/>
            <person name="Daran J.-M."/>
            <person name="Driessen A.J.M."/>
            <person name="Garcia-Estrada C."/>
            <person name="Fedorova N.D."/>
            <person name="Harris D.M."/>
            <person name="Heijne W.H.M."/>
            <person name="Joardar V.S."/>
            <person name="Kiel J.A.K.W."/>
            <person name="Kovalchuk A."/>
            <person name="Martin J.F."/>
            <person name="Nierman W.C."/>
            <person name="Nijland J.G."/>
            <person name="Pronk J.T."/>
            <person name="Roubos J.A."/>
            <person name="van der Klei I.J."/>
            <person name="van Peij N.N.M.E."/>
            <person name="Veenhuis M."/>
            <person name="von Doehren H."/>
            <person name="Wagner C."/>
            <person name="Wortman J.R."/>
            <person name="Bovenberg R.A.L."/>
        </authorList>
    </citation>
    <scope>NUCLEOTIDE SEQUENCE [LARGE SCALE GENOMIC DNA]</scope>
    <source>
        <strain evidence="8">ATCC 28089 / DSM 1075 / NRRL 1951 / Wisconsin 54-1255</strain>
    </source>
</reference>
<dbReference type="HOGENOM" id="CLU_018354_1_2_1"/>
<feature type="signal peptide" evidence="5">
    <location>
        <begin position="1"/>
        <end position="20"/>
    </location>
</feature>
<evidence type="ECO:0000256" key="1">
    <source>
        <dbReference type="ARBA" id="ARBA00005466"/>
    </source>
</evidence>